<sequence length="165" mass="17889">MAQQKSKGQHVKFSWFSGNSNGGSSVLNQSDSATAESDKNFRDLIDGGRWTYLQPPKTWPENAMSPVLHLSWLPTPVLAATKNTIGCATGKFDFVLESLIGKKDPTLVTCKNGFYAWFHKNAPNPNVLDGAIVGGLGQTDEYTDSRRNYQQVGAAITKTAPLVGV</sequence>
<dbReference type="Proteomes" id="UP001604277">
    <property type="component" value="Unassembled WGS sequence"/>
</dbReference>
<comment type="similarity">
    <text evidence="2">Belongs to the glycosyl hydrolase 9 (cellulase E) family.</text>
</comment>
<proteinExistence type="inferred from homology"/>
<evidence type="ECO:0000259" key="10">
    <source>
        <dbReference type="Pfam" id="PF00759"/>
    </source>
</evidence>
<feature type="region of interest" description="Disordered" evidence="9">
    <location>
        <begin position="1"/>
        <end position="33"/>
    </location>
</feature>
<comment type="catalytic activity">
    <reaction evidence="1">
        <text>Endohydrolysis of (1-&gt;4)-beta-D-glucosidic linkages in cellulose, lichenin and cereal beta-D-glucans.</text>
        <dbReference type="EC" id="3.2.1.4"/>
    </reaction>
</comment>
<evidence type="ECO:0000313" key="11">
    <source>
        <dbReference type="EMBL" id="KAL2558244.1"/>
    </source>
</evidence>
<keyword evidence="5" id="KW-0136">Cellulose degradation</keyword>
<evidence type="ECO:0000256" key="7">
    <source>
        <dbReference type="ARBA" id="ARBA00023295"/>
    </source>
</evidence>
<accession>A0ABD1X8K1</accession>
<keyword evidence="7" id="KW-0326">Glycosidase</keyword>
<dbReference type="EMBL" id="JBFOLJ010000001">
    <property type="protein sequence ID" value="KAL2558244.1"/>
    <property type="molecule type" value="Genomic_DNA"/>
</dbReference>
<name>A0ABD1X8K1_9LAMI</name>
<evidence type="ECO:0000256" key="9">
    <source>
        <dbReference type="SAM" id="MobiDB-lite"/>
    </source>
</evidence>
<dbReference type="GO" id="GO:0008810">
    <property type="term" value="F:cellulase activity"/>
    <property type="evidence" value="ECO:0007669"/>
    <property type="project" value="UniProtKB-EC"/>
</dbReference>
<keyword evidence="6" id="KW-0119">Carbohydrate metabolism</keyword>
<keyword evidence="8" id="KW-0624">Polysaccharide degradation</keyword>
<dbReference type="SUPFAM" id="SSF48208">
    <property type="entry name" value="Six-hairpin glycosidases"/>
    <property type="match status" value="1"/>
</dbReference>
<reference evidence="12" key="1">
    <citation type="submission" date="2024-07" db="EMBL/GenBank/DDBJ databases">
        <title>Two chromosome-level genome assemblies of Korean endemic species Abeliophyllum distichum and Forsythia ovata (Oleaceae).</title>
        <authorList>
            <person name="Jang H."/>
        </authorList>
    </citation>
    <scope>NUCLEOTIDE SEQUENCE [LARGE SCALE GENOMIC DNA]</scope>
</reference>
<feature type="domain" description="Glycoside hydrolase family 9" evidence="10">
    <location>
        <begin position="119"/>
        <end position="165"/>
    </location>
</feature>
<gene>
    <name evidence="11" type="ORF">Fot_02983</name>
</gene>
<evidence type="ECO:0000313" key="12">
    <source>
        <dbReference type="Proteomes" id="UP001604277"/>
    </source>
</evidence>
<keyword evidence="12" id="KW-1185">Reference proteome</keyword>
<dbReference type="EC" id="3.2.1.4" evidence="3"/>
<dbReference type="Pfam" id="PF00759">
    <property type="entry name" value="Glyco_hydro_9"/>
    <property type="match status" value="1"/>
</dbReference>
<keyword evidence="4" id="KW-0378">Hydrolase</keyword>
<dbReference type="InterPro" id="IPR008928">
    <property type="entry name" value="6-hairpin_glycosidase_sf"/>
</dbReference>
<dbReference type="InterPro" id="IPR012341">
    <property type="entry name" value="6hp_glycosidase-like_sf"/>
</dbReference>
<dbReference type="Gene3D" id="1.50.10.10">
    <property type="match status" value="1"/>
</dbReference>
<evidence type="ECO:0000256" key="6">
    <source>
        <dbReference type="ARBA" id="ARBA00023277"/>
    </source>
</evidence>
<dbReference type="InterPro" id="IPR001701">
    <property type="entry name" value="Glyco_hydro_9"/>
</dbReference>
<evidence type="ECO:0000256" key="1">
    <source>
        <dbReference type="ARBA" id="ARBA00000966"/>
    </source>
</evidence>
<evidence type="ECO:0000256" key="5">
    <source>
        <dbReference type="ARBA" id="ARBA00023001"/>
    </source>
</evidence>
<dbReference type="AlphaFoldDB" id="A0ABD1X8K1"/>
<evidence type="ECO:0000256" key="4">
    <source>
        <dbReference type="ARBA" id="ARBA00022801"/>
    </source>
</evidence>
<evidence type="ECO:0000256" key="8">
    <source>
        <dbReference type="ARBA" id="ARBA00023326"/>
    </source>
</evidence>
<dbReference type="PANTHER" id="PTHR22298">
    <property type="entry name" value="ENDO-1,4-BETA-GLUCANASE"/>
    <property type="match status" value="1"/>
</dbReference>
<comment type="caution">
    <text evidence="11">The sequence shown here is derived from an EMBL/GenBank/DDBJ whole genome shotgun (WGS) entry which is preliminary data.</text>
</comment>
<organism evidence="11 12">
    <name type="scientific">Forsythia ovata</name>
    <dbReference type="NCBI Taxonomy" id="205694"/>
    <lineage>
        <taxon>Eukaryota</taxon>
        <taxon>Viridiplantae</taxon>
        <taxon>Streptophyta</taxon>
        <taxon>Embryophyta</taxon>
        <taxon>Tracheophyta</taxon>
        <taxon>Spermatophyta</taxon>
        <taxon>Magnoliopsida</taxon>
        <taxon>eudicotyledons</taxon>
        <taxon>Gunneridae</taxon>
        <taxon>Pentapetalae</taxon>
        <taxon>asterids</taxon>
        <taxon>lamiids</taxon>
        <taxon>Lamiales</taxon>
        <taxon>Oleaceae</taxon>
        <taxon>Forsythieae</taxon>
        <taxon>Forsythia</taxon>
    </lineage>
</organism>
<evidence type="ECO:0000256" key="2">
    <source>
        <dbReference type="ARBA" id="ARBA00007072"/>
    </source>
</evidence>
<evidence type="ECO:0000256" key="3">
    <source>
        <dbReference type="ARBA" id="ARBA00012601"/>
    </source>
</evidence>
<protein>
    <recommendedName>
        <fullName evidence="3">cellulase</fullName>
        <ecNumber evidence="3">3.2.1.4</ecNumber>
    </recommendedName>
</protein>
<dbReference type="GO" id="GO:0030245">
    <property type="term" value="P:cellulose catabolic process"/>
    <property type="evidence" value="ECO:0007669"/>
    <property type="project" value="UniProtKB-KW"/>
</dbReference>